<feature type="transmembrane region" description="Helical" evidence="20">
    <location>
        <begin position="63"/>
        <end position="85"/>
    </location>
</feature>
<evidence type="ECO:0000256" key="19">
    <source>
        <dbReference type="PIRNR" id="PIRNR000006"/>
    </source>
</evidence>
<dbReference type="RefSeq" id="WP_345251272.1">
    <property type="nucleotide sequence ID" value="NZ_BAABFO010000020.1"/>
</dbReference>
<evidence type="ECO:0000256" key="12">
    <source>
        <dbReference type="ARBA" id="ARBA00022781"/>
    </source>
</evidence>
<reference evidence="23" key="1">
    <citation type="journal article" date="2019" name="Int. J. Syst. Evol. Microbiol.">
        <title>The Global Catalogue of Microorganisms (GCM) 10K type strain sequencing project: providing services to taxonomists for standard genome sequencing and annotation.</title>
        <authorList>
            <consortium name="The Broad Institute Genomics Platform"/>
            <consortium name="The Broad Institute Genome Sequencing Center for Infectious Disease"/>
            <person name="Wu L."/>
            <person name="Ma J."/>
        </authorList>
    </citation>
    <scope>NUCLEOTIDE SEQUENCE [LARGE SCALE GENOMIC DNA]</scope>
    <source>
        <strain evidence="23">JCM 17666</strain>
    </source>
</reference>
<dbReference type="SUPFAM" id="SSF46626">
    <property type="entry name" value="Cytochrome c"/>
    <property type="match status" value="2"/>
</dbReference>
<keyword evidence="14 20" id="KW-1133">Transmembrane helix</keyword>
<comment type="pathway">
    <text evidence="2 19">Energy metabolism; oxidative phosphorylation.</text>
</comment>
<evidence type="ECO:0000256" key="17">
    <source>
        <dbReference type="ARBA" id="ARBA00023065"/>
    </source>
</evidence>
<proteinExistence type="inferred from homology"/>
<protein>
    <recommendedName>
        <fullName evidence="19">Cbb3-type cytochrome c oxidase subunit</fullName>
    </recommendedName>
</protein>
<evidence type="ECO:0000256" key="13">
    <source>
        <dbReference type="ARBA" id="ARBA00022982"/>
    </source>
</evidence>
<evidence type="ECO:0000256" key="4">
    <source>
        <dbReference type="ARBA" id="ARBA00022448"/>
    </source>
</evidence>
<keyword evidence="13 19" id="KW-0249">Electron transport</keyword>
<keyword evidence="15 19" id="KW-0560">Oxidoreductase</keyword>
<comment type="caution">
    <text evidence="22">The sequence shown here is derived from an EMBL/GenBank/DDBJ whole genome shotgun (WGS) entry which is preliminary data.</text>
</comment>
<dbReference type="NCBIfam" id="TIGR00782">
    <property type="entry name" value="ccoP"/>
    <property type="match status" value="1"/>
</dbReference>
<name>A0ABP8HFS9_9BURK</name>
<dbReference type="InterPro" id="IPR036909">
    <property type="entry name" value="Cyt_c-like_dom_sf"/>
</dbReference>
<dbReference type="InterPro" id="IPR008168">
    <property type="entry name" value="Cyt_C_IC"/>
</dbReference>
<evidence type="ECO:0000256" key="10">
    <source>
        <dbReference type="ARBA" id="ARBA00022723"/>
    </source>
</evidence>
<keyword evidence="9 20" id="KW-0812">Transmembrane</keyword>
<gene>
    <name evidence="22" type="primary">ccoP</name>
    <name evidence="22" type="ORF">GCM10023144_36070</name>
</gene>
<keyword evidence="7 19" id="KW-0349">Heme</keyword>
<evidence type="ECO:0000256" key="8">
    <source>
        <dbReference type="ARBA" id="ARBA00022660"/>
    </source>
</evidence>
<dbReference type="Pfam" id="PF14715">
    <property type="entry name" value="FixP_N"/>
    <property type="match status" value="1"/>
</dbReference>
<dbReference type="InterPro" id="IPR032858">
    <property type="entry name" value="CcoP_N"/>
</dbReference>
<dbReference type="Proteomes" id="UP001501671">
    <property type="component" value="Unassembled WGS sequence"/>
</dbReference>
<evidence type="ECO:0000256" key="14">
    <source>
        <dbReference type="ARBA" id="ARBA00022989"/>
    </source>
</evidence>
<dbReference type="InterPro" id="IPR038414">
    <property type="entry name" value="CcoP_N_sf"/>
</dbReference>
<dbReference type="PROSITE" id="PS51007">
    <property type="entry name" value="CYTC"/>
    <property type="match status" value="2"/>
</dbReference>
<sequence length="303" mass="33356">MNDFQADFWGYYIGAIALVGIACCVWLLLGQRKMKAAAAGPVTDTGHVWDGDLRELNNPLPRWWMWMYLLACVFALGYLLLYPGLGFFQGLLGYSGEQSLAAQQRQVAEQLRPLYARFETMPIPQIADDPQGRQIGQRLFLNNCAQCHGADARGSKGFPNLADRDWLYGSAPDTIAQTIAQGRHGVMPPFGGQLDGETIDDLSNYVLSLSGLAADPLRKERGRSAFRANCVACHGADGTGNKFVGAPNLTDRVWLYGSARSTIVETITKGRDNQMPAHEHLLTPDQIRLLAAYVWGLTKPEPQ</sequence>
<feature type="domain" description="Cytochrome c" evidence="21">
    <location>
        <begin position="131"/>
        <end position="210"/>
    </location>
</feature>
<comment type="subcellular location">
    <subcellularLocation>
        <location evidence="1 19">Cell inner membrane</location>
    </subcellularLocation>
</comment>
<keyword evidence="17 19" id="KW-0406">Ion transport</keyword>
<organism evidence="22 23">
    <name type="scientific">Pigmentiphaga soli</name>
    <dbReference type="NCBI Taxonomy" id="1007095"/>
    <lineage>
        <taxon>Bacteria</taxon>
        <taxon>Pseudomonadati</taxon>
        <taxon>Pseudomonadota</taxon>
        <taxon>Betaproteobacteria</taxon>
        <taxon>Burkholderiales</taxon>
        <taxon>Alcaligenaceae</taxon>
        <taxon>Pigmentiphaga</taxon>
    </lineage>
</organism>
<evidence type="ECO:0000256" key="5">
    <source>
        <dbReference type="ARBA" id="ARBA00022475"/>
    </source>
</evidence>
<dbReference type="EMBL" id="BAABFO010000020">
    <property type="protein sequence ID" value="GAA4338701.1"/>
    <property type="molecule type" value="Genomic_DNA"/>
</dbReference>
<comment type="function">
    <text evidence="19">C-type cytochrome. Part of the cbb3-type cytochrome c oxidase complex.</text>
</comment>
<evidence type="ECO:0000256" key="7">
    <source>
        <dbReference type="ARBA" id="ARBA00022617"/>
    </source>
</evidence>
<evidence type="ECO:0000256" key="16">
    <source>
        <dbReference type="ARBA" id="ARBA00023004"/>
    </source>
</evidence>
<feature type="transmembrane region" description="Helical" evidence="20">
    <location>
        <begin position="12"/>
        <end position="29"/>
    </location>
</feature>
<keyword evidence="5 19" id="KW-1003">Cell membrane</keyword>
<dbReference type="InterPro" id="IPR050597">
    <property type="entry name" value="Cytochrome_c_Oxidase_Subunit"/>
</dbReference>
<dbReference type="PRINTS" id="PR00605">
    <property type="entry name" value="CYTCHROMECIC"/>
</dbReference>
<dbReference type="InterPro" id="IPR004678">
    <property type="entry name" value="Cyt_c_oxidase_cbb3_su3"/>
</dbReference>
<keyword evidence="23" id="KW-1185">Reference proteome</keyword>
<keyword evidence="4 19" id="KW-0813">Transport</keyword>
<evidence type="ECO:0000256" key="11">
    <source>
        <dbReference type="ARBA" id="ARBA00022737"/>
    </source>
</evidence>
<evidence type="ECO:0000256" key="1">
    <source>
        <dbReference type="ARBA" id="ARBA00004533"/>
    </source>
</evidence>
<evidence type="ECO:0000256" key="20">
    <source>
        <dbReference type="SAM" id="Phobius"/>
    </source>
</evidence>
<dbReference type="PANTHER" id="PTHR33751">
    <property type="entry name" value="CBB3-TYPE CYTOCHROME C OXIDASE SUBUNIT FIXP"/>
    <property type="match status" value="1"/>
</dbReference>
<keyword evidence="11" id="KW-0677">Repeat</keyword>
<evidence type="ECO:0000256" key="3">
    <source>
        <dbReference type="ARBA" id="ARBA00006113"/>
    </source>
</evidence>
<dbReference type="PANTHER" id="PTHR33751:SF1">
    <property type="entry name" value="CBB3-TYPE CYTOCHROME C OXIDASE SUBUNIT FIXP"/>
    <property type="match status" value="1"/>
</dbReference>
<dbReference type="Gene3D" id="6.10.280.130">
    <property type="match status" value="1"/>
</dbReference>
<keyword evidence="10 19" id="KW-0479">Metal-binding</keyword>
<dbReference type="InterPro" id="IPR009056">
    <property type="entry name" value="Cyt_c-like_dom"/>
</dbReference>
<keyword evidence="18 19" id="KW-0472">Membrane</keyword>
<comment type="subunit">
    <text evidence="19">Component of the cbb3-type cytochrome c oxidase.</text>
</comment>
<evidence type="ECO:0000313" key="23">
    <source>
        <dbReference type="Proteomes" id="UP001501671"/>
    </source>
</evidence>
<dbReference type="PIRSF" id="PIRSF000006">
    <property type="entry name" value="Cbb3-Cox_fixP"/>
    <property type="match status" value="1"/>
</dbReference>
<dbReference type="Gene3D" id="1.10.760.10">
    <property type="entry name" value="Cytochrome c-like domain"/>
    <property type="match status" value="2"/>
</dbReference>
<accession>A0ABP8HFS9</accession>
<evidence type="ECO:0000259" key="21">
    <source>
        <dbReference type="PROSITE" id="PS51007"/>
    </source>
</evidence>
<evidence type="ECO:0000256" key="15">
    <source>
        <dbReference type="ARBA" id="ARBA00023002"/>
    </source>
</evidence>
<keyword evidence="8 19" id="KW-0679">Respiratory chain</keyword>
<evidence type="ECO:0000256" key="18">
    <source>
        <dbReference type="ARBA" id="ARBA00023136"/>
    </source>
</evidence>
<comment type="similarity">
    <text evidence="3 19">Belongs to the CcoP / FixP family.</text>
</comment>
<keyword evidence="16 19" id="KW-0408">Iron</keyword>
<evidence type="ECO:0000256" key="2">
    <source>
        <dbReference type="ARBA" id="ARBA00004673"/>
    </source>
</evidence>
<feature type="domain" description="Cytochrome c" evidence="21">
    <location>
        <begin position="217"/>
        <end position="298"/>
    </location>
</feature>
<keyword evidence="6 19" id="KW-0997">Cell inner membrane</keyword>
<evidence type="ECO:0000256" key="9">
    <source>
        <dbReference type="ARBA" id="ARBA00022692"/>
    </source>
</evidence>
<evidence type="ECO:0000256" key="6">
    <source>
        <dbReference type="ARBA" id="ARBA00022519"/>
    </source>
</evidence>
<keyword evidence="12 19" id="KW-0375">Hydrogen ion transport</keyword>
<comment type="cofactor">
    <cofactor evidence="19">
        <name>heme c</name>
        <dbReference type="ChEBI" id="CHEBI:61717"/>
    </cofactor>
    <text evidence="19">Binds 2 heme C groups per subunit.</text>
</comment>
<evidence type="ECO:0000313" key="22">
    <source>
        <dbReference type="EMBL" id="GAA4338701.1"/>
    </source>
</evidence>
<dbReference type="Pfam" id="PF13442">
    <property type="entry name" value="Cytochrome_CBB3"/>
    <property type="match status" value="2"/>
</dbReference>